<proteinExistence type="predicted"/>
<feature type="transmembrane region" description="Helical" evidence="1">
    <location>
        <begin position="84"/>
        <end position="102"/>
    </location>
</feature>
<protein>
    <submittedName>
        <fullName evidence="2">Uncharacterized protein</fullName>
    </submittedName>
</protein>
<reference evidence="2" key="1">
    <citation type="journal article" date="2014" name="Front. Microbiol.">
        <title>High frequency of phylogenetically diverse reductive dehalogenase-homologous genes in deep subseafloor sedimentary metagenomes.</title>
        <authorList>
            <person name="Kawai M."/>
            <person name="Futagami T."/>
            <person name="Toyoda A."/>
            <person name="Takaki Y."/>
            <person name="Nishi S."/>
            <person name="Hori S."/>
            <person name="Arai W."/>
            <person name="Tsubouchi T."/>
            <person name="Morono Y."/>
            <person name="Uchiyama I."/>
            <person name="Ito T."/>
            <person name="Fujiyama A."/>
            <person name="Inagaki F."/>
            <person name="Takami H."/>
        </authorList>
    </citation>
    <scope>NUCLEOTIDE SEQUENCE</scope>
    <source>
        <strain evidence="2">Expedition CK06-06</strain>
    </source>
</reference>
<gene>
    <name evidence="2" type="ORF">S12H4_05593</name>
</gene>
<organism evidence="2">
    <name type="scientific">marine sediment metagenome</name>
    <dbReference type="NCBI Taxonomy" id="412755"/>
    <lineage>
        <taxon>unclassified sequences</taxon>
        <taxon>metagenomes</taxon>
        <taxon>ecological metagenomes</taxon>
    </lineage>
</organism>
<keyword evidence="1" id="KW-0812">Transmembrane</keyword>
<keyword evidence="1" id="KW-1133">Transmembrane helix</keyword>
<dbReference type="EMBL" id="BARW01001870">
    <property type="protein sequence ID" value="GAI64832.1"/>
    <property type="molecule type" value="Genomic_DNA"/>
</dbReference>
<comment type="caution">
    <text evidence="2">The sequence shown here is derived from an EMBL/GenBank/DDBJ whole genome shotgun (WGS) entry which is preliminary data.</text>
</comment>
<dbReference type="AlphaFoldDB" id="X1Q8L2"/>
<feature type="transmembrane region" description="Helical" evidence="1">
    <location>
        <begin position="109"/>
        <end position="126"/>
    </location>
</feature>
<name>X1Q8L2_9ZZZZ</name>
<keyword evidence="1" id="KW-0472">Membrane</keyword>
<accession>X1Q8L2</accession>
<feature type="transmembrane region" description="Helical" evidence="1">
    <location>
        <begin position="146"/>
        <end position="179"/>
    </location>
</feature>
<sequence length="184" mass="20616">MLLEKLEKLKKYPSDLILLIVAALAIVILLAINILIFEPLAYLGYGYGILDFEFAWTKEQILIIFGVWGDEVMTLQAAGVYWDFLYIIGYTVPLFALILFVSRKLDERILNIGLCMSLTPFIAGIFDIVENVNLLIMLNEAPAFASFVPLIASLSATIKFGILIVGVIFFLVILVLLVLKKIKK</sequence>
<feature type="transmembrane region" description="Helical" evidence="1">
    <location>
        <begin position="16"/>
        <end position="37"/>
    </location>
</feature>
<evidence type="ECO:0000313" key="2">
    <source>
        <dbReference type="EMBL" id="GAI64832.1"/>
    </source>
</evidence>
<evidence type="ECO:0000256" key="1">
    <source>
        <dbReference type="SAM" id="Phobius"/>
    </source>
</evidence>